<protein>
    <submittedName>
        <fullName evidence="1">Uncharacterized protein</fullName>
    </submittedName>
</protein>
<dbReference type="EMBL" id="LAZR01018787">
    <property type="protein sequence ID" value="KKL95001.1"/>
    <property type="molecule type" value="Genomic_DNA"/>
</dbReference>
<reference evidence="1" key="1">
    <citation type="journal article" date="2015" name="Nature">
        <title>Complex archaea that bridge the gap between prokaryotes and eukaryotes.</title>
        <authorList>
            <person name="Spang A."/>
            <person name="Saw J.H."/>
            <person name="Jorgensen S.L."/>
            <person name="Zaremba-Niedzwiedzka K."/>
            <person name="Martijn J."/>
            <person name="Lind A.E."/>
            <person name="van Eijk R."/>
            <person name="Schleper C."/>
            <person name="Guy L."/>
            <person name="Ettema T.J."/>
        </authorList>
    </citation>
    <scope>NUCLEOTIDE SEQUENCE</scope>
</reference>
<organism evidence="1">
    <name type="scientific">marine sediment metagenome</name>
    <dbReference type="NCBI Taxonomy" id="412755"/>
    <lineage>
        <taxon>unclassified sequences</taxon>
        <taxon>metagenomes</taxon>
        <taxon>ecological metagenomes</taxon>
    </lineage>
</organism>
<gene>
    <name evidence="1" type="ORF">LCGC14_1858930</name>
</gene>
<evidence type="ECO:0000313" key="1">
    <source>
        <dbReference type="EMBL" id="KKL95001.1"/>
    </source>
</evidence>
<proteinExistence type="predicted"/>
<comment type="caution">
    <text evidence="1">The sequence shown here is derived from an EMBL/GenBank/DDBJ whole genome shotgun (WGS) entry which is preliminary data.</text>
</comment>
<accession>A0A0F9GWH2</accession>
<sequence>MPPHDTSLIENDIMNNVKEIKMLHRENQILRTLLKKIEQRLCDVELKVEGHDTIISPGGG</sequence>
<name>A0A0F9GWH2_9ZZZZ</name>
<dbReference type="AlphaFoldDB" id="A0A0F9GWH2"/>